<proteinExistence type="predicted"/>
<evidence type="ECO:0000313" key="1">
    <source>
        <dbReference type="EMBL" id="KAA8718157.1"/>
    </source>
</evidence>
<dbReference type="AlphaFoldDB" id="A0A5M9RD00"/>
<evidence type="ECO:0000313" key="2">
    <source>
        <dbReference type="Proteomes" id="UP000322181"/>
    </source>
</evidence>
<organism evidence="1 2">
    <name type="scientific">Morganella psychrotolerans</name>
    <dbReference type="NCBI Taxonomy" id="368603"/>
    <lineage>
        <taxon>Bacteria</taxon>
        <taxon>Pseudomonadati</taxon>
        <taxon>Pseudomonadota</taxon>
        <taxon>Gammaproteobacteria</taxon>
        <taxon>Enterobacterales</taxon>
        <taxon>Morganellaceae</taxon>
        <taxon>Morganella</taxon>
    </lineage>
</organism>
<gene>
    <name evidence="1" type="ORF">F4V73_08650</name>
</gene>
<protein>
    <submittedName>
        <fullName evidence="1">Uncharacterized protein</fullName>
    </submittedName>
</protein>
<dbReference type="EMBL" id="VXKB01000001">
    <property type="protein sequence ID" value="KAA8718157.1"/>
    <property type="molecule type" value="Genomic_DNA"/>
</dbReference>
<sequence length="161" mass="18289">MVSEHLLHFIPVSLTYIPDAEQQQAAEQYLSEWMAPEDITHQTQTDLILWSGSENFRYPLCPACRYAVSGLWWSAQVNDIVRHEGQARISAALSPRQTPCCGAPAVIPDMDYDETAGFACYGLTVRYNNSFVVCMNNGRDEIISRVSRYLGTPVRLVWEWI</sequence>
<name>A0A5M9RD00_9GAMM</name>
<dbReference type="OrthoDB" id="7871924at2"/>
<dbReference type="Proteomes" id="UP000322181">
    <property type="component" value="Unassembled WGS sequence"/>
</dbReference>
<reference evidence="1 2" key="1">
    <citation type="submission" date="2019-09" db="EMBL/GenBank/DDBJ databases">
        <title>Draft genome sequence of various Type strains from the CCUG.</title>
        <authorList>
            <person name="Pineiro-Iglesias B."/>
            <person name="Tunovic T."/>
            <person name="Unosson C."/>
            <person name="Inganas E."/>
            <person name="Ohlen M."/>
            <person name="Cardew S."/>
            <person name="Jensie-Markopoulos S."/>
            <person name="Salva-Serra F."/>
            <person name="Jaen-Luchoro D."/>
            <person name="Karlsson R."/>
            <person name="Svensson-Stadler L."/>
            <person name="Chun J."/>
            <person name="Moore E."/>
        </authorList>
    </citation>
    <scope>NUCLEOTIDE SEQUENCE [LARGE SCALE GENOMIC DNA]</scope>
    <source>
        <strain evidence="1 2">CCUG 53682T</strain>
    </source>
</reference>
<comment type="caution">
    <text evidence="1">The sequence shown here is derived from an EMBL/GenBank/DDBJ whole genome shotgun (WGS) entry which is preliminary data.</text>
</comment>
<accession>A0A5M9RD00</accession>